<gene>
    <name evidence="1" type="ORF">BCR33DRAFT_363923</name>
</gene>
<sequence length="128" mass="14853">MLSFVCSSPFGEVDRFVTWSPIIRHLNLNQRISTSKCLMSHVTRACNKLSSIFQVLVVYSRRFDLTNGSELWNHSFAILLMRTCDHRWFSLVITIDYVIWLYLTPHRAAITSFIFLKGSVALTPIPWT</sequence>
<keyword evidence="2" id="KW-1185">Reference proteome</keyword>
<comment type="caution">
    <text evidence="1">The sequence shown here is derived from an EMBL/GenBank/DDBJ whole genome shotgun (WGS) entry which is preliminary data.</text>
</comment>
<reference evidence="1 2" key="1">
    <citation type="submission" date="2016-07" db="EMBL/GenBank/DDBJ databases">
        <title>Pervasive Adenine N6-methylation of Active Genes in Fungi.</title>
        <authorList>
            <consortium name="DOE Joint Genome Institute"/>
            <person name="Mondo S.J."/>
            <person name="Dannebaum R.O."/>
            <person name="Kuo R.C."/>
            <person name="Labutti K."/>
            <person name="Haridas S."/>
            <person name="Kuo A."/>
            <person name="Salamov A."/>
            <person name="Ahrendt S.R."/>
            <person name="Lipzen A."/>
            <person name="Sullivan W."/>
            <person name="Andreopoulos W.B."/>
            <person name="Clum A."/>
            <person name="Lindquist E."/>
            <person name="Daum C."/>
            <person name="Ramamoorthy G.K."/>
            <person name="Gryganskyi A."/>
            <person name="Culley D."/>
            <person name="Magnuson J.K."/>
            <person name="James T.Y."/>
            <person name="O'Malley M.A."/>
            <person name="Stajich J.E."/>
            <person name="Spatafora J.W."/>
            <person name="Visel A."/>
            <person name="Grigoriev I.V."/>
        </authorList>
    </citation>
    <scope>NUCLEOTIDE SEQUENCE [LARGE SCALE GENOMIC DNA]</scope>
    <source>
        <strain evidence="1 2">JEL800</strain>
    </source>
</reference>
<evidence type="ECO:0000313" key="2">
    <source>
        <dbReference type="Proteomes" id="UP000193642"/>
    </source>
</evidence>
<accession>A0A1Y2C256</accession>
<proteinExistence type="predicted"/>
<protein>
    <submittedName>
        <fullName evidence="1">Uncharacterized protein</fullName>
    </submittedName>
</protein>
<organism evidence="1 2">
    <name type="scientific">Rhizoclosmatium globosum</name>
    <dbReference type="NCBI Taxonomy" id="329046"/>
    <lineage>
        <taxon>Eukaryota</taxon>
        <taxon>Fungi</taxon>
        <taxon>Fungi incertae sedis</taxon>
        <taxon>Chytridiomycota</taxon>
        <taxon>Chytridiomycota incertae sedis</taxon>
        <taxon>Chytridiomycetes</taxon>
        <taxon>Chytridiales</taxon>
        <taxon>Chytriomycetaceae</taxon>
        <taxon>Rhizoclosmatium</taxon>
    </lineage>
</organism>
<dbReference type="Proteomes" id="UP000193642">
    <property type="component" value="Unassembled WGS sequence"/>
</dbReference>
<name>A0A1Y2C256_9FUNG</name>
<dbReference type="AlphaFoldDB" id="A0A1Y2C256"/>
<evidence type="ECO:0000313" key="1">
    <source>
        <dbReference type="EMBL" id="ORY40395.1"/>
    </source>
</evidence>
<dbReference type="EMBL" id="MCGO01000035">
    <property type="protein sequence ID" value="ORY40395.1"/>
    <property type="molecule type" value="Genomic_DNA"/>
</dbReference>